<comment type="caution">
    <text evidence="1">The sequence shown here is derived from an EMBL/GenBank/DDBJ whole genome shotgun (WGS) entry which is preliminary data.</text>
</comment>
<accession>A0A1G2RMB0</accession>
<organism evidence="1 2">
    <name type="scientific">Candidatus Wildermuthbacteria bacterium RIFCSPLOWO2_01_FULL_48_29</name>
    <dbReference type="NCBI Taxonomy" id="1802462"/>
    <lineage>
        <taxon>Bacteria</taxon>
        <taxon>Candidatus Wildermuthiibacteriota</taxon>
    </lineage>
</organism>
<gene>
    <name evidence="1" type="ORF">A2940_02115</name>
</gene>
<proteinExistence type="predicted"/>
<dbReference type="AlphaFoldDB" id="A0A1G2RMB0"/>
<evidence type="ECO:0000313" key="2">
    <source>
        <dbReference type="Proteomes" id="UP000178421"/>
    </source>
</evidence>
<dbReference type="Proteomes" id="UP000178421">
    <property type="component" value="Unassembled WGS sequence"/>
</dbReference>
<protein>
    <submittedName>
        <fullName evidence="1">Uncharacterized protein</fullName>
    </submittedName>
</protein>
<sequence>MGHAIHHPLLLRHRLHRRLLLQTSPLLLRDRGKTRTLPFNTAPTTQQPAVLQRATEQADRGKIAVLFPADRAVQQQSRYLHGAAWRHRMHAG</sequence>
<reference evidence="1 2" key="1">
    <citation type="journal article" date="2016" name="Nat. Commun.">
        <title>Thousands of microbial genomes shed light on interconnected biogeochemical processes in an aquifer system.</title>
        <authorList>
            <person name="Anantharaman K."/>
            <person name="Brown C.T."/>
            <person name="Hug L.A."/>
            <person name="Sharon I."/>
            <person name="Castelle C.J."/>
            <person name="Probst A.J."/>
            <person name="Thomas B.C."/>
            <person name="Singh A."/>
            <person name="Wilkins M.J."/>
            <person name="Karaoz U."/>
            <person name="Brodie E.L."/>
            <person name="Williams K.H."/>
            <person name="Hubbard S.S."/>
            <person name="Banfield J.F."/>
        </authorList>
    </citation>
    <scope>NUCLEOTIDE SEQUENCE [LARGE SCALE GENOMIC DNA]</scope>
</reference>
<evidence type="ECO:0000313" key="1">
    <source>
        <dbReference type="EMBL" id="OHA74005.1"/>
    </source>
</evidence>
<dbReference type="EMBL" id="MHUH01000008">
    <property type="protein sequence ID" value="OHA74005.1"/>
    <property type="molecule type" value="Genomic_DNA"/>
</dbReference>
<name>A0A1G2RMB0_9BACT</name>